<protein>
    <submittedName>
        <fullName evidence="1">Thiamine biosynthesis protein ThiS</fullName>
    </submittedName>
</protein>
<reference evidence="1 2" key="1">
    <citation type="submission" date="2020-02" db="EMBL/GenBank/DDBJ databases">
        <title>Bacillus aquiflavi sp. nov., isolated from yellow water of strong flavor Chinese baijiu in Yibin region of China.</title>
        <authorList>
            <person name="Xie J."/>
        </authorList>
    </citation>
    <scope>NUCLEOTIDE SEQUENCE [LARGE SCALE GENOMIC DNA]</scope>
    <source>
        <strain evidence="1 2">SA4</strain>
    </source>
</reference>
<evidence type="ECO:0000313" key="1">
    <source>
        <dbReference type="EMBL" id="NEY70842.1"/>
    </source>
</evidence>
<dbReference type="PANTHER" id="PTHR34472">
    <property type="entry name" value="SULFUR CARRIER PROTEIN THIS"/>
    <property type="match status" value="1"/>
</dbReference>
<accession>A0A6M0Q3Q6</accession>
<dbReference type="AlphaFoldDB" id="A0A6M0Q3Q6"/>
<dbReference type="RefSeq" id="WP_163177817.1">
    <property type="nucleotide sequence ID" value="NZ_JAAIWM010000001.1"/>
</dbReference>
<sequence>MKLRINGDDIEISADVRNVADLLKHFQLQEKVVIVEHNREILEKSTHQLVSLTDGDQIEIVHFVGGG</sequence>
<dbReference type="CDD" id="cd00565">
    <property type="entry name" value="Ubl_ThiS"/>
    <property type="match status" value="1"/>
</dbReference>
<dbReference type="Proteomes" id="UP000481043">
    <property type="component" value="Unassembled WGS sequence"/>
</dbReference>
<name>A0A6M0Q3Q6_9BACI</name>
<dbReference type="InterPro" id="IPR012675">
    <property type="entry name" value="Beta-grasp_dom_sf"/>
</dbReference>
<organism evidence="1 2">
    <name type="scientific">Bacillus mesophilus</name>
    <dbReference type="NCBI Taxonomy" id="1808955"/>
    <lineage>
        <taxon>Bacteria</taxon>
        <taxon>Bacillati</taxon>
        <taxon>Bacillota</taxon>
        <taxon>Bacilli</taxon>
        <taxon>Bacillales</taxon>
        <taxon>Bacillaceae</taxon>
        <taxon>Bacillus</taxon>
    </lineage>
</organism>
<dbReference type="InterPro" id="IPR010035">
    <property type="entry name" value="Thi_S"/>
</dbReference>
<comment type="caution">
    <text evidence="1">The sequence shown here is derived from an EMBL/GenBank/DDBJ whole genome shotgun (WGS) entry which is preliminary data.</text>
</comment>
<evidence type="ECO:0000313" key="2">
    <source>
        <dbReference type="Proteomes" id="UP000481043"/>
    </source>
</evidence>
<dbReference type="InterPro" id="IPR016155">
    <property type="entry name" value="Mopterin_synth/thiamin_S_b"/>
</dbReference>
<proteinExistence type="predicted"/>
<dbReference type="EMBL" id="JAAIWM010000001">
    <property type="protein sequence ID" value="NEY70842.1"/>
    <property type="molecule type" value="Genomic_DNA"/>
</dbReference>
<dbReference type="NCBIfam" id="TIGR01683">
    <property type="entry name" value="thiS"/>
    <property type="match status" value="1"/>
</dbReference>
<gene>
    <name evidence="1" type="primary">thiS</name>
    <name evidence="1" type="ORF">G4D63_03705</name>
</gene>
<keyword evidence="2" id="KW-1185">Reference proteome</keyword>
<dbReference type="Pfam" id="PF02597">
    <property type="entry name" value="ThiS"/>
    <property type="match status" value="1"/>
</dbReference>
<dbReference type="SUPFAM" id="SSF54285">
    <property type="entry name" value="MoaD/ThiS"/>
    <property type="match status" value="1"/>
</dbReference>
<dbReference type="InterPro" id="IPR003749">
    <property type="entry name" value="ThiS/MoaD-like"/>
</dbReference>
<dbReference type="PANTHER" id="PTHR34472:SF1">
    <property type="entry name" value="SULFUR CARRIER PROTEIN THIS"/>
    <property type="match status" value="1"/>
</dbReference>
<dbReference type="Gene3D" id="3.10.20.30">
    <property type="match status" value="1"/>
</dbReference>